<dbReference type="OrthoDB" id="4257351at2"/>
<reference evidence="4" key="4">
    <citation type="submission" date="2020-10" db="EMBL/GenBank/DDBJ databases">
        <authorList>
            <person name="Bassil N.M."/>
            <person name="Lloyd J.R."/>
        </authorList>
    </citation>
    <scope>NUCLEOTIDE SEQUENCE</scope>
    <source>
        <strain evidence="4">NB2006</strain>
    </source>
</reference>
<dbReference type="Proteomes" id="UP000180175">
    <property type="component" value="Chromosome"/>
</dbReference>
<dbReference type="Pfam" id="PF24729">
    <property type="entry name" value="Acb2_Tad1_hairpin"/>
    <property type="match status" value="1"/>
</dbReference>
<dbReference type="EMBL" id="LQXD01000157">
    <property type="protein sequence ID" value="OIJ09028.1"/>
    <property type="molecule type" value="Genomic_DNA"/>
</dbReference>
<gene>
    <name evidence="4" type="ORF">AWH56_005160</name>
    <name evidence="3" type="ORF">AWH56_18105</name>
</gene>
<reference evidence="4 5" key="2">
    <citation type="journal article" date="2017" name="Genome Announc.">
        <title>Draft Genome Sequences of Four Alkaliphilic Bacteria Belonging to the Anaerobacillus Genus.</title>
        <authorList>
            <person name="Bassil N.M."/>
            <person name="Lloyd J.R."/>
        </authorList>
    </citation>
    <scope>NUCLEOTIDE SEQUENCE [LARGE SCALE GENOMIC DNA]</scope>
    <source>
        <strain evidence="4 5">NB2006</strain>
    </source>
</reference>
<name>A0A1S2L959_9BACI</name>
<dbReference type="InterPro" id="IPR056098">
    <property type="entry name" value="Acb2/Tad1_hairpin"/>
</dbReference>
<protein>
    <recommendedName>
        <fullName evidence="2">Acb2/Tad1 hairpin domain-containing protein</fullName>
    </recommendedName>
</protein>
<feature type="domain" description="Acb2/Tad1 hairpin" evidence="2">
    <location>
        <begin position="1"/>
        <end position="66"/>
    </location>
</feature>
<evidence type="ECO:0000259" key="2">
    <source>
        <dbReference type="Pfam" id="PF24729"/>
    </source>
</evidence>
<evidence type="ECO:0000313" key="4">
    <source>
        <dbReference type="EMBL" id="QOY37035.1"/>
    </source>
</evidence>
<evidence type="ECO:0000256" key="1">
    <source>
        <dbReference type="ARBA" id="ARBA00022741"/>
    </source>
</evidence>
<keyword evidence="5" id="KW-1185">Reference proteome</keyword>
<reference evidence="4 5" key="3">
    <citation type="journal article" date="2019" name="Int. J. Syst. Evol. Microbiol.">
        <title>Anaerobacillus isosaccharinicus sp. nov., an alkaliphilic bacterium which degrades isosaccharinic acid.</title>
        <authorList>
            <person name="Bassil N.M."/>
            <person name="Lloyd J.R."/>
        </authorList>
    </citation>
    <scope>NUCLEOTIDE SEQUENCE [LARGE SCALE GENOMIC DNA]</scope>
    <source>
        <strain evidence="4 5">NB2006</strain>
    </source>
</reference>
<reference evidence="3 5" key="1">
    <citation type="submission" date="2016-10" db="EMBL/GenBank/DDBJ databases">
        <title>Draft genome sequences of four alkaliphilic bacteria belonging to the Anaerobacillus genus.</title>
        <authorList>
            <person name="Bassil N.M."/>
            <person name="Lloyd J.R."/>
        </authorList>
    </citation>
    <scope>NUCLEOTIDE SEQUENCE [LARGE SCALE GENOMIC DNA]</scope>
    <source>
        <strain evidence="3 5">NB2006</strain>
    </source>
</reference>
<dbReference type="EMBL" id="CP063356">
    <property type="protein sequence ID" value="QOY37035.1"/>
    <property type="molecule type" value="Genomic_DNA"/>
</dbReference>
<sequence length="68" mass="7865">MKQAIENNFKYHPPKNQEVVSKHEGVRNECRHLANTLDTLLPDSREKSLAMTKLEEVMMWANASIARN</sequence>
<evidence type="ECO:0000313" key="5">
    <source>
        <dbReference type="Proteomes" id="UP000180175"/>
    </source>
</evidence>
<accession>A0A1S2L959</accession>
<evidence type="ECO:0000313" key="3">
    <source>
        <dbReference type="EMBL" id="OIJ09028.1"/>
    </source>
</evidence>
<dbReference type="AlphaFoldDB" id="A0A1S2L959"/>
<organism evidence="3 5">
    <name type="scientific">Anaerobacillus isosaccharinicus</name>
    <dbReference type="NCBI Taxonomy" id="1532552"/>
    <lineage>
        <taxon>Bacteria</taxon>
        <taxon>Bacillati</taxon>
        <taxon>Bacillota</taxon>
        <taxon>Bacilli</taxon>
        <taxon>Bacillales</taxon>
        <taxon>Bacillaceae</taxon>
        <taxon>Anaerobacillus</taxon>
    </lineage>
</organism>
<dbReference type="GO" id="GO:0000166">
    <property type="term" value="F:nucleotide binding"/>
    <property type="evidence" value="ECO:0007669"/>
    <property type="project" value="UniProtKB-KW"/>
</dbReference>
<keyword evidence="1" id="KW-0547">Nucleotide-binding</keyword>
<dbReference type="KEGG" id="aia:AWH56_005160"/>
<dbReference type="RefSeq" id="WP_071318365.1">
    <property type="nucleotide sequence ID" value="NZ_CP063356.2"/>
</dbReference>
<proteinExistence type="predicted"/>